<dbReference type="InterPro" id="IPR036047">
    <property type="entry name" value="F-box-like_dom_sf"/>
</dbReference>
<dbReference type="Proteomes" id="UP000029121">
    <property type="component" value="Unassembled WGS sequence"/>
</dbReference>
<evidence type="ECO:0000259" key="1">
    <source>
        <dbReference type="PROSITE" id="PS50181"/>
    </source>
</evidence>
<dbReference type="PANTHER" id="PTHR31672:SF13">
    <property type="entry name" value="F-BOX PROTEIN CPR30-LIKE"/>
    <property type="match status" value="1"/>
</dbReference>
<dbReference type="Pfam" id="PF07734">
    <property type="entry name" value="FBA_1"/>
    <property type="match status" value="1"/>
</dbReference>
<dbReference type="AlphaFoldDB" id="R0HRI6"/>
<proteinExistence type="predicted"/>
<feature type="domain" description="F-box" evidence="1">
    <location>
        <begin position="1"/>
        <end position="48"/>
    </location>
</feature>
<accession>R0HRI6</accession>
<dbReference type="NCBIfam" id="TIGR01640">
    <property type="entry name" value="F_box_assoc_1"/>
    <property type="match status" value="1"/>
</dbReference>
<dbReference type="InterPro" id="IPR001810">
    <property type="entry name" value="F-box_dom"/>
</dbReference>
<dbReference type="Gene3D" id="1.20.1280.50">
    <property type="match status" value="1"/>
</dbReference>
<dbReference type="SMART" id="SM00256">
    <property type="entry name" value="FBOX"/>
    <property type="match status" value="1"/>
</dbReference>
<keyword evidence="3" id="KW-1185">Reference proteome</keyword>
<evidence type="ECO:0000313" key="2">
    <source>
        <dbReference type="EMBL" id="EOA32399.1"/>
    </source>
</evidence>
<dbReference type="InterPro" id="IPR006527">
    <property type="entry name" value="F-box-assoc_dom_typ1"/>
</dbReference>
<dbReference type="KEGG" id="crb:17893039"/>
<dbReference type="SUPFAM" id="SSF81383">
    <property type="entry name" value="F-box domain"/>
    <property type="match status" value="1"/>
</dbReference>
<protein>
    <recommendedName>
        <fullName evidence="1">F-box domain-containing protein</fullName>
    </recommendedName>
</protein>
<organism evidence="2 3">
    <name type="scientific">Capsella rubella</name>
    <dbReference type="NCBI Taxonomy" id="81985"/>
    <lineage>
        <taxon>Eukaryota</taxon>
        <taxon>Viridiplantae</taxon>
        <taxon>Streptophyta</taxon>
        <taxon>Embryophyta</taxon>
        <taxon>Tracheophyta</taxon>
        <taxon>Spermatophyta</taxon>
        <taxon>Magnoliopsida</taxon>
        <taxon>eudicotyledons</taxon>
        <taxon>Gunneridae</taxon>
        <taxon>Pentapetalae</taxon>
        <taxon>rosids</taxon>
        <taxon>malvids</taxon>
        <taxon>Brassicales</taxon>
        <taxon>Brassicaceae</taxon>
        <taxon>Camelineae</taxon>
        <taxon>Capsella</taxon>
    </lineage>
</organism>
<dbReference type="InterPro" id="IPR050796">
    <property type="entry name" value="SCF_F-box_component"/>
</dbReference>
<dbReference type="InterPro" id="IPR017451">
    <property type="entry name" value="F-box-assoc_interact_dom"/>
</dbReference>
<name>R0HRI6_9BRAS</name>
<reference evidence="3" key="1">
    <citation type="journal article" date="2013" name="Nat. Genet.">
        <title>The Capsella rubella genome and the genomic consequences of rapid mating system evolution.</title>
        <authorList>
            <person name="Slotte T."/>
            <person name="Hazzouri K.M."/>
            <person name="Agren J.A."/>
            <person name="Koenig D."/>
            <person name="Maumus F."/>
            <person name="Guo Y.L."/>
            <person name="Steige K."/>
            <person name="Platts A.E."/>
            <person name="Escobar J.S."/>
            <person name="Newman L.K."/>
            <person name="Wang W."/>
            <person name="Mandakova T."/>
            <person name="Vello E."/>
            <person name="Smith L.M."/>
            <person name="Henz S.R."/>
            <person name="Steffen J."/>
            <person name="Takuno S."/>
            <person name="Brandvain Y."/>
            <person name="Coop G."/>
            <person name="Andolfatto P."/>
            <person name="Hu T.T."/>
            <person name="Blanchette M."/>
            <person name="Clark R.M."/>
            <person name="Quesneville H."/>
            <person name="Nordborg M."/>
            <person name="Gaut B.S."/>
            <person name="Lysak M.A."/>
            <person name="Jenkins J."/>
            <person name="Grimwood J."/>
            <person name="Chapman J."/>
            <person name="Prochnik S."/>
            <person name="Shu S."/>
            <person name="Rokhsar D."/>
            <person name="Schmutz J."/>
            <person name="Weigel D."/>
            <person name="Wright S.I."/>
        </authorList>
    </citation>
    <scope>NUCLEOTIDE SEQUENCE [LARGE SCALE GENOMIC DNA]</scope>
    <source>
        <strain evidence="3">cv. Monte Gargano</strain>
    </source>
</reference>
<dbReference type="Pfam" id="PF00646">
    <property type="entry name" value="F-box"/>
    <property type="match status" value="1"/>
</dbReference>
<evidence type="ECO:0000313" key="3">
    <source>
        <dbReference type="Proteomes" id="UP000029121"/>
    </source>
</evidence>
<dbReference type="CDD" id="cd22157">
    <property type="entry name" value="F-box_AtFBW1-like"/>
    <property type="match status" value="1"/>
</dbReference>
<sequence length="232" mass="26834">MLYLQPDLIEEILSRVPATSLKRLRSTCKRWNALLNNPRFNEKQFRRAPKESLALMLKENRIYPMSVNLNTSPPSIEFKGALGGLKNNSPRSEEVDIVEVFHCDGLLLCKTMFSKLVVWNPCLGETRWIIQTTRTSMFALGYENNKCGHIYKILKYCDGNTFPGLGVDKSEIYDFRFDRWRVLNHVAAPDRFLIKDIGVSLKGNTYWVADDVQTNSKFLLRFDFTGEIFTHL</sequence>
<dbReference type="EMBL" id="KB870807">
    <property type="protein sequence ID" value="EOA32399.1"/>
    <property type="molecule type" value="Genomic_DNA"/>
</dbReference>
<dbReference type="OrthoDB" id="1098411at2759"/>
<dbReference type="PANTHER" id="PTHR31672">
    <property type="entry name" value="BNACNNG10540D PROTEIN"/>
    <property type="match status" value="1"/>
</dbReference>
<dbReference type="PROSITE" id="PS50181">
    <property type="entry name" value="FBOX"/>
    <property type="match status" value="1"/>
</dbReference>
<dbReference type="STRING" id="81985.R0HRI6"/>
<gene>
    <name evidence="2" type="ORF">CARUB_v10015671mg</name>
</gene>